<comment type="caution">
    <text evidence="8">The sequence shown here is derived from an EMBL/GenBank/DDBJ whole genome shotgun (WGS) entry which is preliminary data.</text>
</comment>
<dbReference type="GO" id="GO:0004152">
    <property type="term" value="F:dihydroorotate dehydrogenase activity"/>
    <property type="evidence" value="ECO:0007669"/>
    <property type="project" value="TreeGrafter"/>
</dbReference>
<evidence type="ECO:0000313" key="8">
    <source>
        <dbReference type="EMBL" id="KAB8040418.1"/>
    </source>
</evidence>
<dbReference type="OrthoDB" id="9794954at2"/>
<dbReference type="SUPFAM" id="SSF51395">
    <property type="entry name" value="FMN-linked oxidoreductases"/>
    <property type="match status" value="1"/>
</dbReference>
<dbReference type="Proteomes" id="UP000437748">
    <property type="component" value="Unassembled WGS sequence"/>
</dbReference>
<evidence type="ECO:0000256" key="6">
    <source>
        <dbReference type="ARBA" id="ARBA00023002"/>
    </source>
</evidence>
<dbReference type="InterPro" id="IPR005720">
    <property type="entry name" value="Dihydroorotate_DH_cat"/>
</dbReference>
<dbReference type="Pfam" id="PF01180">
    <property type="entry name" value="DHO_dh"/>
    <property type="match status" value="1"/>
</dbReference>
<comment type="cofactor">
    <cofactor evidence="1">
        <name>FMN</name>
        <dbReference type="ChEBI" id="CHEBI:58210"/>
    </cofactor>
</comment>
<dbReference type="GO" id="GO:0005737">
    <property type="term" value="C:cytoplasm"/>
    <property type="evidence" value="ECO:0007669"/>
    <property type="project" value="InterPro"/>
</dbReference>
<keyword evidence="3" id="KW-0285">Flavoprotein</keyword>
<dbReference type="PANTHER" id="PTHR48109:SF1">
    <property type="entry name" value="DIHYDROOROTATE DEHYDROGENASE (FUMARATE)"/>
    <property type="match status" value="1"/>
</dbReference>
<keyword evidence="6" id="KW-0560">Oxidoreductase</keyword>
<keyword evidence="4" id="KW-0288">FMN</keyword>
<name>A0A6N6VZX9_9BACT</name>
<accession>A0A6N6VZX9</accession>
<dbReference type="Gene3D" id="3.20.20.70">
    <property type="entry name" value="Aldolase class I"/>
    <property type="match status" value="1"/>
</dbReference>
<feature type="domain" description="Dihydroorotate dehydrogenase catalytic" evidence="7">
    <location>
        <begin position="125"/>
        <end position="364"/>
    </location>
</feature>
<comment type="pathway">
    <text evidence="2">Pyrimidine metabolism; UMP biosynthesis via de novo pathway.</text>
</comment>
<dbReference type="EMBL" id="WFLM01000001">
    <property type="protein sequence ID" value="KAB8040418.1"/>
    <property type="molecule type" value="Genomic_DNA"/>
</dbReference>
<dbReference type="InterPro" id="IPR013785">
    <property type="entry name" value="Aldolase_TIM"/>
</dbReference>
<evidence type="ECO:0000313" key="9">
    <source>
        <dbReference type="Proteomes" id="UP000437748"/>
    </source>
</evidence>
<dbReference type="PANTHER" id="PTHR48109">
    <property type="entry name" value="DIHYDROOROTATE DEHYDROGENASE (QUINONE), MITOCHONDRIAL-RELATED"/>
    <property type="match status" value="1"/>
</dbReference>
<evidence type="ECO:0000259" key="7">
    <source>
        <dbReference type="Pfam" id="PF01180"/>
    </source>
</evidence>
<evidence type="ECO:0000256" key="1">
    <source>
        <dbReference type="ARBA" id="ARBA00001917"/>
    </source>
</evidence>
<evidence type="ECO:0000256" key="3">
    <source>
        <dbReference type="ARBA" id="ARBA00022630"/>
    </source>
</evidence>
<evidence type="ECO:0000256" key="5">
    <source>
        <dbReference type="ARBA" id="ARBA00022975"/>
    </source>
</evidence>
<dbReference type="AlphaFoldDB" id="A0A6N6VZX9"/>
<proteinExistence type="predicted"/>
<dbReference type="RefSeq" id="WP_153417933.1">
    <property type="nucleotide sequence ID" value="NZ_WFLM01000001.1"/>
</dbReference>
<protein>
    <recommendedName>
        <fullName evidence="7">Dihydroorotate dehydrogenase catalytic domain-containing protein</fullName>
    </recommendedName>
</protein>
<reference evidence="8 9" key="1">
    <citation type="submission" date="2019-10" db="EMBL/GenBank/DDBJ databases">
        <title>New species of Slilvanegrellaceae.</title>
        <authorList>
            <person name="Pitt A."/>
            <person name="Hahn M.W."/>
        </authorList>
    </citation>
    <scope>NUCLEOTIDE SEQUENCE [LARGE SCALE GENOMIC DNA]</scope>
    <source>
        <strain evidence="8 9">SP-Ram-0.45-NSY-1</strain>
    </source>
</reference>
<gene>
    <name evidence="8" type="ORF">GCL60_00450</name>
</gene>
<organism evidence="8 9">
    <name type="scientific">Silvanigrella paludirubra</name>
    <dbReference type="NCBI Taxonomy" id="2499159"/>
    <lineage>
        <taxon>Bacteria</taxon>
        <taxon>Pseudomonadati</taxon>
        <taxon>Bdellovibrionota</taxon>
        <taxon>Oligoflexia</taxon>
        <taxon>Silvanigrellales</taxon>
        <taxon>Silvanigrellaceae</taxon>
        <taxon>Silvanigrella</taxon>
    </lineage>
</organism>
<evidence type="ECO:0000256" key="2">
    <source>
        <dbReference type="ARBA" id="ARBA00004725"/>
    </source>
</evidence>
<keyword evidence="9" id="KW-1185">Reference proteome</keyword>
<dbReference type="InterPro" id="IPR050074">
    <property type="entry name" value="DHO_dehydrogenase"/>
</dbReference>
<dbReference type="GO" id="GO:0006221">
    <property type="term" value="P:pyrimidine nucleotide biosynthetic process"/>
    <property type="evidence" value="ECO:0007669"/>
    <property type="project" value="UniProtKB-KW"/>
</dbReference>
<sequence length="382" mass="41778">MYNASASYEENYKNGPDPKYLKEGKFPFVKYTKKPRYEFLGVPLHIPFGVAAGPLLNASYVKAALNAGFCLPVYKTVRSREWECNKWPNVLSINSNQKSIFSNDQNDVIGTPFQDKDYFSKSISISNSFGVPSQAPEVWKKDFLTLNEKQTLGYGVVLSFQGSREEMSSSKETKEAFYFDIQKTIRLALDCIKNSPSSILEINLSCPNEVHSPLYKDLPSALKAIQCAHQVLNEEKSDVKLVAKIGALSPEETMKFVSETAGMLHAISAINTVSANIRNINGKIALGSGSLSGGVCGSLIFDQGISMVSTLAETRSKLGIRSNQLGIIGVGGVVSIKEFQSYLSAGADLVQAATGMMWNLNLASEVADYLQVPYEKSEEIPS</sequence>
<evidence type="ECO:0000256" key="4">
    <source>
        <dbReference type="ARBA" id="ARBA00022643"/>
    </source>
</evidence>
<dbReference type="GO" id="GO:0006207">
    <property type="term" value="P:'de novo' pyrimidine nucleobase biosynthetic process"/>
    <property type="evidence" value="ECO:0007669"/>
    <property type="project" value="TreeGrafter"/>
</dbReference>
<keyword evidence="5" id="KW-0665">Pyrimidine biosynthesis</keyword>